<dbReference type="CDD" id="cd01298">
    <property type="entry name" value="ATZ_TRZ_like"/>
    <property type="match status" value="1"/>
</dbReference>
<dbReference type="EC" id="3.5.4.31" evidence="5"/>
<feature type="binding site" evidence="5">
    <location>
        <position position="76"/>
    </location>
    <ligand>
        <name>Zn(2+)</name>
        <dbReference type="ChEBI" id="CHEBI:29105"/>
    </ligand>
</feature>
<evidence type="ECO:0000256" key="5">
    <source>
        <dbReference type="HAMAP-Rule" id="MF_01281"/>
    </source>
</evidence>
<dbReference type="Gene3D" id="3.20.20.140">
    <property type="entry name" value="Metal-dependent hydrolases"/>
    <property type="match status" value="1"/>
</dbReference>
<organism evidence="7 8">
    <name type="scientific">Marinobacter persicus</name>
    <dbReference type="NCBI Taxonomy" id="930118"/>
    <lineage>
        <taxon>Bacteria</taxon>
        <taxon>Pseudomonadati</taxon>
        <taxon>Pseudomonadota</taxon>
        <taxon>Gammaproteobacteria</taxon>
        <taxon>Pseudomonadales</taxon>
        <taxon>Marinobacteraceae</taxon>
        <taxon>Marinobacter</taxon>
    </lineage>
</organism>
<dbReference type="Gene3D" id="2.30.40.10">
    <property type="entry name" value="Urease, subunit C, domain 1"/>
    <property type="match status" value="1"/>
</dbReference>
<feature type="binding site" evidence="5">
    <location>
        <position position="223"/>
    </location>
    <ligand>
        <name>Zn(2+)</name>
        <dbReference type="ChEBI" id="CHEBI:29105"/>
    </ligand>
</feature>
<keyword evidence="2 5" id="KW-0479">Metal-binding</keyword>
<dbReference type="InterPro" id="IPR011059">
    <property type="entry name" value="Metal-dep_hydrolase_composite"/>
</dbReference>
<dbReference type="EMBL" id="FOSC01000001">
    <property type="protein sequence ID" value="SFJ13566.1"/>
    <property type="molecule type" value="Genomic_DNA"/>
</dbReference>
<evidence type="ECO:0000259" key="6">
    <source>
        <dbReference type="Pfam" id="PF01979"/>
    </source>
</evidence>
<feature type="binding site" evidence="5">
    <location>
        <position position="103"/>
    </location>
    <ligand>
        <name>substrate</name>
    </ligand>
</feature>
<feature type="binding site" evidence="5">
    <location>
        <position position="74"/>
    </location>
    <ligand>
        <name>Zn(2+)</name>
        <dbReference type="ChEBI" id="CHEBI:29105"/>
    </ligand>
</feature>
<keyword evidence="3 5" id="KW-0378">Hydrolase</keyword>
<name>A0A1I3NXQ6_9GAMM</name>
<proteinExistence type="inferred from homology"/>
<dbReference type="Proteomes" id="UP000199445">
    <property type="component" value="Unassembled WGS sequence"/>
</dbReference>
<feature type="binding site" evidence="5">
    <location>
        <position position="311"/>
    </location>
    <ligand>
        <name>Zn(2+)</name>
        <dbReference type="ChEBI" id="CHEBI:29105"/>
    </ligand>
</feature>
<evidence type="ECO:0000313" key="8">
    <source>
        <dbReference type="Proteomes" id="UP000199445"/>
    </source>
</evidence>
<comment type="similarity">
    <text evidence="5">Belongs to the metallo-dependent hydrolases superfamily. MTA/SAH deaminase family.</text>
</comment>
<protein>
    <recommendedName>
        <fullName evidence="5">5-methylthioadenosine/S-adenosylhomocysteine deaminase</fullName>
        <shortName evidence="5">MTA/SAH deaminase</shortName>
        <ecNumber evidence="5">3.5.4.28</ecNumber>
        <ecNumber evidence="5">3.5.4.31</ecNumber>
    </recommendedName>
</protein>
<dbReference type="PANTHER" id="PTHR43794:SF11">
    <property type="entry name" value="AMIDOHYDROLASE-RELATED DOMAIN-CONTAINING PROTEIN"/>
    <property type="match status" value="1"/>
</dbReference>
<dbReference type="HAMAP" id="MF_01281">
    <property type="entry name" value="MTA_SAH_deamin"/>
    <property type="match status" value="1"/>
</dbReference>
<accession>A0A1I3NXQ6</accession>
<keyword evidence="8" id="KW-1185">Reference proteome</keyword>
<dbReference type="FunFam" id="3.20.20.140:FF:000014">
    <property type="entry name" value="5-methylthioadenosine/S-adenosylhomocysteine deaminase"/>
    <property type="match status" value="1"/>
</dbReference>
<evidence type="ECO:0000256" key="2">
    <source>
        <dbReference type="ARBA" id="ARBA00022723"/>
    </source>
</evidence>
<gene>
    <name evidence="5" type="primary">mtaD</name>
    <name evidence="7" type="ORF">SAMN05216429_10113</name>
</gene>
<evidence type="ECO:0000256" key="4">
    <source>
        <dbReference type="ARBA" id="ARBA00022833"/>
    </source>
</evidence>
<feature type="binding site" evidence="5">
    <location>
        <position position="311"/>
    </location>
    <ligand>
        <name>substrate</name>
    </ligand>
</feature>
<dbReference type="AlphaFoldDB" id="A0A1I3NXQ6"/>
<dbReference type="GO" id="GO:0090614">
    <property type="term" value="F:5'-methylthioadenosine deaminase activity"/>
    <property type="evidence" value="ECO:0007669"/>
    <property type="project" value="UniProtKB-UniRule"/>
</dbReference>
<comment type="cofactor">
    <cofactor evidence="5">
        <name>Zn(2+)</name>
        <dbReference type="ChEBI" id="CHEBI:29105"/>
    </cofactor>
    <text evidence="5">Binds 1 zinc ion per subunit.</text>
</comment>
<feature type="domain" description="Amidohydrolase-related" evidence="6">
    <location>
        <begin position="65"/>
        <end position="412"/>
    </location>
</feature>
<dbReference type="GO" id="GO:0050270">
    <property type="term" value="F:S-adenosylhomocysteine deaminase activity"/>
    <property type="evidence" value="ECO:0007669"/>
    <property type="project" value="UniProtKB-UniRule"/>
</dbReference>
<comment type="catalytic activity">
    <reaction evidence="5">
        <text>S-methyl-5'-thioadenosine + H2O + H(+) = S-methyl-5'-thioinosine + NH4(+)</text>
        <dbReference type="Rhea" id="RHEA:25025"/>
        <dbReference type="ChEBI" id="CHEBI:15377"/>
        <dbReference type="ChEBI" id="CHEBI:15378"/>
        <dbReference type="ChEBI" id="CHEBI:17509"/>
        <dbReference type="ChEBI" id="CHEBI:28938"/>
        <dbReference type="ChEBI" id="CHEBI:48595"/>
        <dbReference type="EC" id="3.5.4.31"/>
    </reaction>
</comment>
<dbReference type="InterPro" id="IPR050287">
    <property type="entry name" value="MTA/SAH_deaminase"/>
</dbReference>
<dbReference type="RefSeq" id="WP_091700147.1">
    <property type="nucleotide sequence ID" value="NZ_BMYN01000010.1"/>
</dbReference>
<dbReference type="EC" id="3.5.4.28" evidence="5"/>
<reference evidence="7 8" key="1">
    <citation type="submission" date="2016-10" db="EMBL/GenBank/DDBJ databases">
        <authorList>
            <person name="de Groot N.N."/>
        </authorList>
    </citation>
    <scope>NUCLEOTIDE SEQUENCE [LARGE SCALE GENOMIC DNA]</scope>
    <source>
        <strain evidence="7 8">IBRC-M 10445</strain>
    </source>
</reference>
<keyword evidence="4 5" id="KW-0862">Zinc</keyword>
<dbReference type="SUPFAM" id="SSF51556">
    <property type="entry name" value="Metallo-dependent hydrolases"/>
    <property type="match status" value="1"/>
</dbReference>
<comment type="similarity">
    <text evidence="1">Belongs to the metallo-dependent hydrolases superfamily. ATZ/TRZ family.</text>
</comment>
<feature type="binding site" evidence="5">
    <location>
        <position position="226"/>
    </location>
    <ligand>
        <name>substrate</name>
    </ligand>
</feature>
<dbReference type="InterPro" id="IPR023512">
    <property type="entry name" value="Deaminase_MtaD/DadD"/>
</dbReference>
<dbReference type="OrthoDB" id="9807210at2"/>
<dbReference type="GO" id="GO:0046872">
    <property type="term" value="F:metal ion binding"/>
    <property type="evidence" value="ECO:0007669"/>
    <property type="project" value="UniProtKB-KW"/>
</dbReference>
<evidence type="ECO:0000313" key="7">
    <source>
        <dbReference type="EMBL" id="SFJ13566.1"/>
    </source>
</evidence>
<comment type="catalytic activity">
    <reaction evidence="5">
        <text>S-adenosyl-L-homocysteine + H2O + H(+) = S-inosyl-L-homocysteine + NH4(+)</text>
        <dbReference type="Rhea" id="RHEA:20716"/>
        <dbReference type="ChEBI" id="CHEBI:15377"/>
        <dbReference type="ChEBI" id="CHEBI:15378"/>
        <dbReference type="ChEBI" id="CHEBI:28938"/>
        <dbReference type="ChEBI" id="CHEBI:57856"/>
        <dbReference type="ChEBI" id="CHEBI:57985"/>
        <dbReference type="EC" id="3.5.4.28"/>
    </reaction>
</comment>
<feature type="binding site" evidence="5">
    <location>
        <position position="196"/>
    </location>
    <ligand>
        <name>substrate</name>
    </ligand>
</feature>
<dbReference type="SUPFAM" id="SSF51338">
    <property type="entry name" value="Composite domain of metallo-dependent hydrolases"/>
    <property type="match status" value="1"/>
</dbReference>
<dbReference type="InterPro" id="IPR032466">
    <property type="entry name" value="Metal_Hydrolase"/>
</dbReference>
<comment type="caution">
    <text evidence="5">Lacks conserved residue(s) required for the propagation of feature annotation.</text>
</comment>
<dbReference type="NCBIfam" id="NF006549">
    <property type="entry name" value="PRK09045.1"/>
    <property type="match status" value="1"/>
</dbReference>
<sequence length="442" mass="48099">MTADTITAADTRINARWLIPMEPCEAVLEHQAVILQGKHILAVLPQHEADRQYRTRETLDLDTHVVLPGLINLHGHTAMSLFRGLADDLPLMTWLNDHIWPAEGKFVSSAFVEDGSRLAMAEMLRTGTTTFSDMYFFPEVTAQAAHDVGMRAQICFPLLDSPTVWGSGPEEYLQKGAGLIETWKNDDYIIPAIGPHAPYTVSDQPLTAAVELSESTGAPLQIHLHETAFEVDEALKATGQRPVARMAQLGVLNANSQCVHMTQIDDADLEQIARSRTHVVHCPESNLKLASGFCPVHRLMERGVNVAVGTDGAASNNDLDLFGELQTAAMVAKAVSGDASAVSAHQALAMATINGARALGLEHEIGSLVAGKRADLIAVDLGDPFLQPVYDPASHLVYSNHGRAVSHSWINGVPQLQDGRLTRIDVPDLMLRVNHWRQQILS</sequence>
<dbReference type="PANTHER" id="PTHR43794">
    <property type="entry name" value="AMINOHYDROLASE SSNA-RELATED"/>
    <property type="match status" value="1"/>
</dbReference>
<dbReference type="Pfam" id="PF01979">
    <property type="entry name" value="Amidohydro_1"/>
    <property type="match status" value="1"/>
</dbReference>
<evidence type="ECO:0000256" key="1">
    <source>
        <dbReference type="ARBA" id="ARBA00006745"/>
    </source>
</evidence>
<evidence type="ECO:0000256" key="3">
    <source>
        <dbReference type="ARBA" id="ARBA00022801"/>
    </source>
</evidence>
<dbReference type="InterPro" id="IPR006680">
    <property type="entry name" value="Amidohydro-rel"/>
</dbReference>
<comment type="function">
    <text evidence="5">Catalyzes the deamination of 5-methylthioadenosine and S-adenosyl-L-homocysteine into 5-methylthioinosine and S-inosyl-L-homocysteine, respectively. Is also able to deaminate adenosine.</text>
</comment>